<dbReference type="CDD" id="cd04489">
    <property type="entry name" value="ExoVII_LU_OBF"/>
    <property type="match status" value="1"/>
</dbReference>
<comment type="similarity">
    <text evidence="5">Belongs to the XseA family.</text>
</comment>
<keyword evidence="6" id="KW-0175">Coiled coil</keyword>
<dbReference type="HAMAP" id="MF_00378">
    <property type="entry name" value="Exonuc_7_L"/>
    <property type="match status" value="1"/>
</dbReference>
<keyword evidence="10" id="KW-1185">Reference proteome</keyword>
<dbReference type="GO" id="GO:0009318">
    <property type="term" value="C:exodeoxyribonuclease VII complex"/>
    <property type="evidence" value="ECO:0007669"/>
    <property type="project" value="InterPro"/>
</dbReference>
<dbReference type="PANTHER" id="PTHR30008:SF0">
    <property type="entry name" value="EXODEOXYRIBONUCLEASE 7 LARGE SUBUNIT"/>
    <property type="match status" value="1"/>
</dbReference>
<dbReference type="GO" id="GO:0005737">
    <property type="term" value="C:cytoplasm"/>
    <property type="evidence" value="ECO:0007669"/>
    <property type="project" value="UniProtKB-SubCell"/>
</dbReference>
<reference evidence="9 10" key="1">
    <citation type="journal article" date="2018" name="Genome Biol. Evol.">
        <title>The Genome Sequence of "Candidatus Fokinia solitaria": Insights on Reductive Evolution in Rickettsiales.</title>
        <authorList>
            <person name="Floriano A.M."/>
            <person name="Castelli M."/>
            <person name="Krenek S."/>
            <person name="Berendonk T.U."/>
            <person name="Bazzocchi C."/>
            <person name="Petroni G."/>
            <person name="Sassera D."/>
        </authorList>
    </citation>
    <scope>NUCLEOTIDE SEQUENCE [LARGE SCALE GENOMIC DNA]</scope>
    <source>
        <strain evidence="9">Rio ETE_ALG 3VII</strain>
    </source>
</reference>
<evidence type="ECO:0000259" key="8">
    <source>
        <dbReference type="Pfam" id="PF13742"/>
    </source>
</evidence>
<dbReference type="InterPro" id="IPR020579">
    <property type="entry name" value="Exonuc_VII_lsu_C"/>
</dbReference>
<feature type="domain" description="Exonuclease VII large subunit C-terminal" evidence="7">
    <location>
        <begin position="133"/>
        <end position="508"/>
    </location>
</feature>
<dbReference type="RefSeq" id="WP_108673094.1">
    <property type="nucleotide sequence ID" value="NZ_CP025989.1"/>
</dbReference>
<evidence type="ECO:0000313" key="9">
    <source>
        <dbReference type="EMBL" id="AWD33052.1"/>
    </source>
</evidence>
<evidence type="ECO:0000256" key="2">
    <source>
        <dbReference type="ARBA" id="ARBA00022722"/>
    </source>
</evidence>
<name>A0A2U8BRU1_9RICK</name>
<comment type="subunit">
    <text evidence="5">Heterooligomer composed of large and small subunits.</text>
</comment>
<dbReference type="GO" id="GO:0008855">
    <property type="term" value="F:exodeoxyribonuclease VII activity"/>
    <property type="evidence" value="ECO:0007669"/>
    <property type="project" value="UniProtKB-UniRule"/>
</dbReference>
<dbReference type="AlphaFoldDB" id="A0A2U8BRU1"/>
<dbReference type="Pfam" id="PF02601">
    <property type="entry name" value="Exonuc_VII_L"/>
    <property type="match status" value="1"/>
</dbReference>
<accession>A0A2U8BRU1</accession>
<sequence length="517" mass="58636">MRLETHNPTDVTKEVKVYSVTEISNHIKALLGKSYPYVKIRGEISSIFQKNGHTYINLKDASSMIKVVTFAYQNIRLSAEIKDGVEVICTGALTSYGASSCYQLHASAIEISGEGELLAILERRKKEYEIKGYFSQDRKKALPLFPRIIGIITSIQGAVIRDIVNTLSQRIPTILFIFDVSVQGQFAALEVCNALQKFQSLPKYADLELNDFISKTSEEVAEMNFHDLPQPDILIIARGGGSVSELWTFNEEAIIEEIYRCTIPIISGIGHETDNTLSDYVADRREHTPTAAAVAAVKTIDSLQYARTTQDVVYTFEKKLEEARGKLQEANSILERKYKTLERNIEKFSDGVYFDLKKVVDDINYQLNSSRLKLESKYERIRSRIDSMYASMCHIIDFQCRSADSAIQQHRNAMLQGCKRTEERLRMHETTITNIWLNAVQNMNLAMVQIKHLLDMHNQKLSKFNYKDTLKRGFAVVRDKDGYAVQAKDAVSVNSMIEIEVSDGYISALVKDNSKSK</sequence>
<feature type="domain" description="OB-fold nucleic acid binding" evidence="8">
    <location>
        <begin position="18"/>
        <end position="109"/>
    </location>
</feature>
<dbReference type="OrthoDB" id="9802795at2"/>
<comment type="catalytic activity">
    <reaction evidence="5">
        <text>Exonucleolytic cleavage in either 5'- to 3'- or 3'- to 5'-direction to yield nucleoside 5'-phosphates.</text>
        <dbReference type="EC" id="3.1.11.6"/>
    </reaction>
</comment>
<feature type="coiled-coil region" evidence="6">
    <location>
        <begin position="317"/>
        <end position="351"/>
    </location>
</feature>
<comment type="subcellular location">
    <subcellularLocation>
        <location evidence="5">Cytoplasm</location>
    </subcellularLocation>
</comment>
<dbReference type="GO" id="GO:0003676">
    <property type="term" value="F:nucleic acid binding"/>
    <property type="evidence" value="ECO:0007669"/>
    <property type="project" value="InterPro"/>
</dbReference>
<dbReference type="Proteomes" id="UP000244519">
    <property type="component" value="Chromosome"/>
</dbReference>
<evidence type="ECO:0000313" key="10">
    <source>
        <dbReference type="Proteomes" id="UP000244519"/>
    </source>
</evidence>
<dbReference type="EC" id="3.1.11.6" evidence="5"/>
<dbReference type="Pfam" id="PF13742">
    <property type="entry name" value="tRNA_anti_2"/>
    <property type="match status" value="1"/>
</dbReference>
<dbReference type="InterPro" id="IPR003753">
    <property type="entry name" value="Exonuc_VII_L"/>
</dbReference>
<evidence type="ECO:0000259" key="7">
    <source>
        <dbReference type="Pfam" id="PF02601"/>
    </source>
</evidence>
<keyword evidence="4 5" id="KW-0269">Exonuclease</keyword>
<dbReference type="GO" id="GO:0006308">
    <property type="term" value="P:DNA catabolic process"/>
    <property type="evidence" value="ECO:0007669"/>
    <property type="project" value="UniProtKB-UniRule"/>
</dbReference>
<proteinExistence type="inferred from homology"/>
<evidence type="ECO:0000256" key="3">
    <source>
        <dbReference type="ARBA" id="ARBA00022801"/>
    </source>
</evidence>
<evidence type="ECO:0000256" key="5">
    <source>
        <dbReference type="HAMAP-Rule" id="MF_00378"/>
    </source>
</evidence>
<evidence type="ECO:0000256" key="4">
    <source>
        <dbReference type="ARBA" id="ARBA00022839"/>
    </source>
</evidence>
<dbReference type="KEGG" id="fso:Fsol_00250"/>
<organism evidence="9 10">
    <name type="scientific">Candidatus Fokinia solitaria</name>
    <dbReference type="NCBI Taxonomy" id="1802984"/>
    <lineage>
        <taxon>Bacteria</taxon>
        <taxon>Pseudomonadati</taxon>
        <taxon>Pseudomonadota</taxon>
        <taxon>Alphaproteobacteria</taxon>
        <taxon>Rickettsiales</taxon>
        <taxon>Candidatus Midichloriaceae</taxon>
        <taxon>Candidatus Fokinia</taxon>
    </lineage>
</organism>
<keyword evidence="2 5" id="KW-0540">Nuclease</keyword>
<evidence type="ECO:0000256" key="6">
    <source>
        <dbReference type="SAM" id="Coils"/>
    </source>
</evidence>
<dbReference type="PANTHER" id="PTHR30008">
    <property type="entry name" value="EXODEOXYRIBONUCLEASE 7 LARGE SUBUNIT"/>
    <property type="match status" value="1"/>
</dbReference>
<gene>
    <name evidence="5" type="primary">xseA</name>
    <name evidence="9" type="ORF">Fsol_00250</name>
</gene>
<keyword evidence="1 5" id="KW-0963">Cytoplasm</keyword>
<protein>
    <recommendedName>
        <fullName evidence="5">Exodeoxyribonuclease 7 large subunit</fullName>
        <ecNumber evidence="5">3.1.11.6</ecNumber>
    </recommendedName>
    <alternativeName>
        <fullName evidence="5">Exodeoxyribonuclease VII large subunit</fullName>
        <shortName evidence="5">Exonuclease VII large subunit</shortName>
    </alternativeName>
</protein>
<keyword evidence="3 5" id="KW-0378">Hydrolase</keyword>
<evidence type="ECO:0000256" key="1">
    <source>
        <dbReference type="ARBA" id="ARBA00022490"/>
    </source>
</evidence>
<dbReference type="EMBL" id="CP025989">
    <property type="protein sequence ID" value="AWD33052.1"/>
    <property type="molecule type" value="Genomic_DNA"/>
</dbReference>
<comment type="function">
    <text evidence="5">Bidirectionally degrades single-stranded DNA into large acid-insoluble oligonucleotides, which are then degraded further into small acid-soluble oligonucleotides.</text>
</comment>
<dbReference type="InterPro" id="IPR025824">
    <property type="entry name" value="OB-fold_nuc-bd_dom"/>
</dbReference>